<dbReference type="SUPFAM" id="SSF46955">
    <property type="entry name" value="Putative DNA-binding domain"/>
    <property type="match status" value="1"/>
</dbReference>
<dbReference type="NCBIfam" id="TIGR01764">
    <property type="entry name" value="excise"/>
    <property type="match status" value="1"/>
</dbReference>
<dbReference type="GO" id="GO:0003677">
    <property type="term" value="F:DNA binding"/>
    <property type="evidence" value="ECO:0007669"/>
    <property type="project" value="InterPro"/>
</dbReference>
<sequence length="63" mass="7192">MANAIPALPKFFTVRDVADILTVSDKTVRRLIASGDLPHHKVGRQVRISQRDFRDFVSLRRGF</sequence>
<dbReference type="Proteomes" id="UP000587415">
    <property type="component" value="Unassembled WGS sequence"/>
</dbReference>
<accession>A0A7X5YL90</accession>
<dbReference type="InterPro" id="IPR041657">
    <property type="entry name" value="HTH_17"/>
</dbReference>
<protein>
    <submittedName>
        <fullName evidence="2">Excisionase family DNA binding protein</fullName>
    </submittedName>
</protein>
<evidence type="ECO:0000313" key="2">
    <source>
        <dbReference type="EMBL" id="NJC41699.1"/>
    </source>
</evidence>
<organism evidence="2 3">
    <name type="scientific">Brevundimonas alba</name>
    <dbReference type="NCBI Taxonomy" id="74314"/>
    <lineage>
        <taxon>Bacteria</taxon>
        <taxon>Pseudomonadati</taxon>
        <taxon>Pseudomonadota</taxon>
        <taxon>Alphaproteobacteria</taxon>
        <taxon>Caulobacterales</taxon>
        <taxon>Caulobacteraceae</taxon>
        <taxon>Brevundimonas</taxon>
    </lineage>
</organism>
<evidence type="ECO:0000313" key="3">
    <source>
        <dbReference type="Proteomes" id="UP000587415"/>
    </source>
</evidence>
<dbReference type="InterPro" id="IPR010093">
    <property type="entry name" value="SinI_DNA-bd"/>
</dbReference>
<dbReference type="Pfam" id="PF12728">
    <property type="entry name" value="HTH_17"/>
    <property type="match status" value="1"/>
</dbReference>
<dbReference type="AlphaFoldDB" id="A0A7X5YL90"/>
<keyword evidence="3" id="KW-1185">Reference proteome</keyword>
<reference evidence="2 3" key="1">
    <citation type="submission" date="2020-03" db="EMBL/GenBank/DDBJ databases">
        <title>Genomic Encyclopedia of Type Strains, Phase IV (KMG-IV): sequencing the most valuable type-strain genomes for metagenomic binning, comparative biology and taxonomic classification.</title>
        <authorList>
            <person name="Goeker M."/>
        </authorList>
    </citation>
    <scope>NUCLEOTIDE SEQUENCE [LARGE SCALE GENOMIC DNA]</scope>
    <source>
        <strain evidence="2 3">DSM 4736</strain>
    </source>
</reference>
<gene>
    <name evidence="2" type="ORF">GGQ87_001957</name>
</gene>
<comment type="caution">
    <text evidence="2">The sequence shown here is derived from an EMBL/GenBank/DDBJ whole genome shotgun (WGS) entry which is preliminary data.</text>
</comment>
<dbReference type="RefSeq" id="WP_168047016.1">
    <property type="nucleotide sequence ID" value="NZ_JAATJM010000001.1"/>
</dbReference>
<proteinExistence type="predicted"/>
<feature type="domain" description="Helix-turn-helix" evidence="1">
    <location>
        <begin position="11"/>
        <end position="57"/>
    </location>
</feature>
<evidence type="ECO:0000259" key="1">
    <source>
        <dbReference type="Pfam" id="PF12728"/>
    </source>
</evidence>
<dbReference type="EMBL" id="JAATJM010000001">
    <property type="protein sequence ID" value="NJC41699.1"/>
    <property type="molecule type" value="Genomic_DNA"/>
</dbReference>
<dbReference type="InterPro" id="IPR009061">
    <property type="entry name" value="DNA-bd_dom_put_sf"/>
</dbReference>
<name>A0A7X5YL90_9CAUL</name>